<dbReference type="PROSITE" id="PS51257">
    <property type="entry name" value="PROKAR_LIPOPROTEIN"/>
    <property type="match status" value="1"/>
</dbReference>
<dbReference type="EMBL" id="JBHSRJ010000009">
    <property type="protein sequence ID" value="MFC6045331.1"/>
    <property type="molecule type" value="Genomic_DNA"/>
</dbReference>
<proteinExistence type="predicted"/>
<comment type="caution">
    <text evidence="4">The sequence shown here is derived from an EMBL/GenBank/DDBJ whole genome shotgun (WGS) entry which is preliminary data.</text>
</comment>
<name>A0ABW1LN17_9ACTN</name>
<dbReference type="Pfam" id="PF10648">
    <property type="entry name" value="Gmad2"/>
    <property type="match status" value="1"/>
</dbReference>
<protein>
    <submittedName>
        <fullName evidence="4">Gmad2 immunoglobulin-like domain-containing protein</fullName>
    </submittedName>
</protein>
<dbReference type="InterPro" id="IPR018911">
    <property type="entry name" value="Gmad2_Ig-like_dom"/>
</dbReference>
<evidence type="ECO:0000313" key="5">
    <source>
        <dbReference type="Proteomes" id="UP001596135"/>
    </source>
</evidence>
<feature type="chain" id="PRO_5045299314" evidence="2">
    <location>
        <begin position="23"/>
        <end position="301"/>
    </location>
</feature>
<feature type="domain" description="GerMN" evidence="3">
    <location>
        <begin position="93"/>
        <end position="184"/>
    </location>
</feature>
<feature type="region of interest" description="Disordered" evidence="1">
    <location>
        <begin position="24"/>
        <end position="68"/>
    </location>
</feature>
<evidence type="ECO:0000256" key="2">
    <source>
        <dbReference type="SAM" id="SignalP"/>
    </source>
</evidence>
<evidence type="ECO:0000256" key="1">
    <source>
        <dbReference type="SAM" id="MobiDB-lite"/>
    </source>
</evidence>
<sequence>MSSRTRLAALASLSVLALVGLAGCGDETDPTSADSTPTKAADPADDGGGGATPDEPSSDGAGTTTVPVYFIGDTPQGPRLYREFRKVESDNPAVEALALMTAGDALDPDYDTLFPSGSFASVDIGDDKITVGLPDESWTQPQDGMSDDEARLATQQAVYTLQGIAQKRLPLAFTLDGKPADLFGLAGEPSNDPEIDVRALVNVTTPEEGATANGTFKASGVSSSFEATTPWEIRKGGADGEVVAKGFATADGWMDKLYPWETEVDVSDLPAGDYTFVAMTDDPSEGEGGGPTVDTKSITIQ</sequence>
<organism evidence="4 5">
    <name type="scientific">Nocardioides hankookensis</name>
    <dbReference type="NCBI Taxonomy" id="443157"/>
    <lineage>
        <taxon>Bacteria</taxon>
        <taxon>Bacillati</taxon>
        <taxon>Actinomycetota</taxon>
        <taxon>Actinomycetes</taxon>
        <taxon>Propionibacteriales</taxon>
        <taxon>Nocardioidaceae</taxon>
        <taxon>Nocardioides</taxon>
    </lineage>
</organism>
<keyword evidence="2" id="KW-0732">Signal</keyword>
<feature type="region of interest" description="Disordered" evidence="1">
    <location>
        <begin position="281"/>
        <end position="301"/>
    </location>
</feature>
<dbReference type="RefSeq" id="WP_379158349.1">
    <property type="nucleotide sequence ID" value="NZ_JBHSRJ010000009.1"/>
</dbReference>
<keyword evidence="5" id="KW-1185">Reference proteome</keyword>
<gene>
    <name evidence="4" type="ORF">ACFPYL_19760</name>
</gene>
<evidence type="ECO:0000313" key="4">
    <source>
        <dbReference type="EMBL" id="MFC6045331.1"/>
    </source>
</evidence>
<dbReference type="InterPro" id="IPR019606">
    <property type="entry name" value="GerMN"/>
</dbReference>
<evidence type="ECO:0000259" key="3">
    <source>
        <dbReference type="SMART" id="SM00909"/>
    </source>
</evidence>
<accession>A0ABW1LN17</accession>
<dbReference type="Proteomes" id="UP001596135">
    <property type="component" value="Unassembled WGS sequence"/>
</dbReference>
<reference evidence="5" key="1">
    <citation type="journal article" date="2019" name="Int. J. Syst. Evol. Microbiol.">
        <title>The Global Catalogue of Microorganisms (GCM) 10K type strain sequencing project: providing services to taxonomists for standard genome sequencing and annotation.</title>
        <authorList>
            <consortium name="The Broad Institute Genomics Platform"/>
            <consortium name="The Broad Institute Genome Sequencing Center for Infectious Disease"/>
            <person name="Wu L."/>
            <person name="Ma J."/>
        </authorList>
    </citation>
    <scope>NUCLEOTIDE SEQUENCE [LARGE SCALE GENOMIC DNA]</scope>
    <source>
        <strain evidence="5">CCUG 54522</strain>
    </source>
</reference>
<feature type="signal peptide" evidence="2">
    <location>
        <begin position="1"/>
        <end position="22"/>
    </location>
</feature>
<dbReference type="SMART" id="SM00909">
    <property type="entry name" value="Germane"/>
    <property type="match status" value="1"/>
</dbReference>